<dbReference type="Gene3D" id="2.40.30.170">
    <property type="match status" value="1"/>
</dbReference>
<dbReference type="Gene3D" id="1.10.287.470">
    <property type="entry name" value="Helix hairpin bin"/>
    <property type="match status" value="1"/>
</dbReference>
<dbReference type="PROSITE" id="PS51257">
    <property type="entry name" value="PROKAR_LIPOPROTEIN"/>
    <property type="match status" value="1"/>
</dbReference>
<dbReference type="RefSeq" id="WP_129081800.1">
    <property type="nucleotide sequence ID" value="NZ_CP041070.1"/>
</dbReference>
<dbReference type="PANTHER" id="PTHR32347">
    <property type="entry name" value="EFFLUX SYSTEM COMPONENT YKNX-RELATED"/>
    <property type="match status" value="1"/>
</dbReference>
<evidence type="ECO:0000313" key="5">
    <source>
        <dbReference type="EMBL" id="RXJ63266.1"/>
    </source>
</evidence>
<keyword evidence="2 3" id="KW-0175">Coiled coil</keyword>
<evidence type="ECO:0000256" key="2">
    <source>
        <dbReference type="ARBA" id="ARBA00023054"/>
    </source>
</evidence>
<evidence type="ECO:0000259" key="4">
    <source>
        <dbReference type="Pfam" id="PF25881"/>
    </source>
</evidence>
<keyword evidence="6" id="KW-1185">Reference proteome</keyword>
<dbReference type="InterPro" id="IPR050465">
    <property type="entry name" value="UPF0194_transport"/>
</dbReference>
<organism evidence="5 6">
    <name type="scientific">Halarcobacter anaerophilus</name>
    <dbReference type="NCBI Taxonomy" id="877500"/>
    <lineage>
        <taxon>Bacteria</taxon>
        <taxon>Pseudomonadati</taxon>
        <taxon>Campylobacterota</taxon>
        <taxon>Epsilonproteobacteria</taxon>
        <taxon>Campylobacterales</taxon>
        <taxon>Arcobacteraceae</taxon>
        <taxon>Halarcobacter</taxon>
    </lineage>
</organism>
<dbReference type="GO" id="GO:0042597">
    <property type="term" value="C:periplasmic space"/>
    <property type="evidence" value="ECO:0007669"/>
    <property type="project" value="UniProtKB-SubCell"/>
</dbReference>
<comment type="caution">
    <text evidence="5">The sequence shown here is derived from an EMBL/GenBank/DDBJ whole genome shotgun (WGS) entry which is preliminary data.</text>
</comment>
<comment type="subcellular location">
    <subcellularLocation>
        <location evidence="1">Cell envelope</location>
    </subcellularLocation>
</comment>
<protein>
    <submittedName>
        <fullName evidence="5">Hemolysin secretion protein D</fullName>
    </submittedName>
</protein>
<name>A0A4Q0XZW3_9BACT</name>
<feature type="domain" description="YbhG-like alpha-helical hairpin" evidence="4">
    <location>
        <begin position="69"/>
        <end position="195"/>
    </location>
</feature>
<evidence type="ECO:0000256" key="1">
    <source>
        <dbReference type="ARBA" id="ARBA00004196"/>
    </source>
</evidence>
<dbReference type="PANTHER" id="PTHR32347:SF29">
    <property type="entry name" value="UPF0194 MEMBRANE PROTEIN YBHG"/>
    <property type="match status" value="1"/>
</dbReference>
<reference evidence="5 6" key="1">
    <citation type="submission" date="2017-10" db="EMBL/GenBank/DDBJ databases">
        <title>Genomics of the genus Arcobacter.</title>
        <authorList>
            <person name="Perez-Cataluna A."/>
            <person name="Figueras M.J."/>
        </authorList>
    </citation>
    <scope>NUCLEOTIDE SEQUENCE [LARGE SCALE GENOMIC DNA]</scope>
    <source>
        <strain evidence="5 6">DSM 24636</strain>
    </source>
</reference>
<sequence>MKKSYIFILPIVALLFLSGCFKEDEKTQFYGNVDLRTVSLGFRVSGKIKNIYFDEGQTLKKGDTIAKLEDDLYTQSLKSIQAQIKMQKTQIEKLEKGYREEEIEKAQATYDKSVVALNKSRKDYERYLKLSKTKSVSKQTFDDYKFAFENAKAESNYAKSQLKQMKNGYEKEDIASAYAKLESLKAQEKEASIHLKDTKLISPNDGTILTRAHEVGAIVSQGTPIVDMALTNEYWIRSYIGEKYLGLIHPNMKAKVYTDSQPDKAYEARVGFISAQAEFTPKSVQTTELRTQLVYRIRLIVENPDEYIRQGMPVTIEFEDLDEN</sequence>
<dbReference type="Gene3D" id="2.40.50.100">
    <property type="match status" value="2"/>
</dbReference>
<dbReference type="AlphaFoldDB" id="A0A4Q0XZW3"/>
<dbReference type="Proteomes" id="UP000290191">
    <property type="component" value="Unassembled WGS sequence"/>
</dbReference>
<dbReference type="SUPFAM" id="SSF111369">
    <property type="entry name" value="HlyD-like secretion proteins"/>
    <property type="match status" value="2"/>
</dbReference>
<dbReference type="STRING" id="877500.GCA_000935065_00566"/>
<dbReference type="OrthoDB" id="9778236at2"/>
<proteinExistence type="predicted"/>
<gene>
    <name evidence="5" type="ORF">CRV06_06190</name>
</gene>
<evidence type="ECO:0000313" key="6">
    <source>
        <dbReference type="Proteomes" id="UP000290191"/>
    </source>
</evidence>
<feature type="coiled-coil region" evidence="3">
    <location>
        <begin position="77"/>
        <end position="111"/>
    </location>
</feature>
<dbReference type="Pfam" id="PF25881">
    <property type="entry name" value="HH_YBHG"/>
    <property type="match status" value="1"/>
</dbReference>
<evidence type="ECO:0000256" key="3">
    <source>
        <dbReference type="SAM" id="Coils"/>
    </source>
</evidence>
<dbReference type="EMBL" id="PDKO01000004">
    <property type="protein sequence ID" value="RXJ63266.1"/>
    <property type="molecule type" value="Genomic_DNA"/>
</dbReference>
<dbReference type="InterPro" id="IPR059052">
    <property type="entry name" value="HH_YbhG-like"/>
</dbReference>
<accession>A0A4Q0XZW3</accession>